<dbReference type="AlphaFoldDB" id="A0A1M6HFB8"/>
<sequence length="91" mass="10464">MTDTKENRRELFKSIGFLSGVGISMVAATFIGFGMGYYLDQWLDTKPWLTLVFLALGIIAGFRNVYILTARELRRQKREEQQAEKERDAEG</sequence>
<dbReference type="STRING" id="1122189.SAMN02745165_01814"/>
<gene>
    <name evidence="2" type="ORF">SAMN02745165_01814</name>
</gene>
<accession>A0A1M6HFB8</accession>
<keyword evidence="1" id="KW-1133">Transmembrane helix</keyword>
<dbReference type="Pfam" id="PF09527">
    <property type="entry name" value="ATPase_gene1"/>
    <property type="match status" value="1"/>
</dbReference>
<keyword evidence="1" id="KW-0472">Membrane</keyword>
<reference evidence="2 3" key="1">
    <citation type="submission" date="2016-11" db="EMBL/GenBank/DDBJ databases">
        <authorList>
            <person name="Jaros S."/>
            <person name="Januszkiewicz K."/>
            <person name="Wedrychowicz H."/>
        </authorList>
    </citation>
    <scope>NUCLEOTIDE SEQUENCE [LARGE SCALE GENOMIC DNA]</scope>
    <source>
        <strain evidence="2 3">DSM 5091</strain>
    </source>
</reference>
<evidence type="ECO:0000256" key="1">
    <source>
        <dbReference type="SAM" id="Phobius"/>
    </source>
</evidence>
<dbReference type="RefSeq" id="WP_072908062.1">
    <property type="nucleotide sequence ID" value="NZ_FQZT01000005.1"/>
</dbReference>
<dbReference type="InterPro" id="IPR032820">
    <property type="entry name" value="ATPase_put"/>
</dbReference>
<keyword evidence="3" id="KW-1185">Reference proteome</keyword>
<evidence type="ECO:0000313" key="3">
    <source>
        <dbReference type="Proteomes" id="UP000184171"/>
    </source>
</evidence>
<dbReference type="EMBL" id="FQZT01000005">
    <property type="protein sequence ID" value="SHJ20844.1"/>
    <property type="molecule type" value="Genomic_DNA"/>
</dbReference>
<proteinExistence type="predicted"/>
<feature type="transmembrane region" description="Helical" evidence="1">
    <location>
        <begin position="48"/>
        <end position="68"/>
    </location>
</feature>
<dbReference type="OrthoDB" id="15401at2"/>
<feature type="transmembrane region" description="Helical" evidence="1">
    <location>
        <begin position="12"/>
        <end position="36"/>
    </location>
</feature>
<dbReference type="Proteomes" id="UP000184171">
    <property type="component" value="Unassembled WGS sequence"/>
</dbReference>
<name>A0A1M6HFB8_MALRU</name>
<keyword evidence="1" id="KW-0812">Transmembrane</keyword>
<evidence type="ECO:0000313" key="2">
    <source>
        <dbReference type="EMBL" id="SHJ20844.1"/>
    </source>
</evidence>
<organism evidence="2 3">
    <name type="scientific">Malonomonas rubra DSM 5091</name>
    <dbReference type="NCBI Taxonomy" id="1122189"/>
    <lineage>
        <taxon>Bacteria</taxon>
        <taxon>Pseudomonadati</taxon>
        <taxon>Thermodesulfobacteriota</taxon>
        <taxon>Desulfuromonadia</taxon>
        <taxon>Desulfuromonadales</taxon>
        <taxon>Geopsychrobacteraceae</taxon>
        <taxon>Malonomonas</taxon>
    </lineage>
</organism>
<protein>
    <submittedName>
        <fullName evidence="2">ATP synthase protein I</fullName>
    </submittedName>
</protein>